<feature type="binding site" evidence="3">
    <location>
        <position position="157"/>
    </location>
    <ligand>
        <name>substrate</name>
    </ligand>
</feature>
<feature type="domain" description="SMP-30/Gluconolactonase/LRE-like region" evidence="4">
    <location>
        <begin position="53"/>
        <end position="321"/>
    </location>
</feature>
<dbReference type="InterPro" id="IPR011042">
    <property type="entry name" value="6-blade_b-propeller_TolB-like"/>
</dbReference>
<feature type="binding site" evidence="3">
    <location>
        <position position="213"/>
    </location>
    <ligand>
        <name>a divalent metal cation</name>
        <dbReference type="ChEBI" id="CHEBI:60240"/>
    </ligand>
</feature>
<evidence type="ECO:0000256" key="3">
    <source>
        <dbReference type="PIRSR" id="PIRSR605511-2"/>
    </source>
</evidence>
<dbReference type="AlphaFoldDB" id="A0A562T136"/>
<reference evidence="5 6" key="1">
    <citation type="journal article" date="2013" name="Stand. Genomic Sci.">
        <title>Genomic Encyclopedia of Type Strains, Phase I: The one thousand microbial genomes (KMG-I) project.</title>
        <authorList>
            <person name="Kyrpides N.C."/>
            <person name="Woyke T."/>
            <person name="Eisen J.A."/>
            <person name="Garrity G."/>
            <person name="Lilburn T.G."/>
            <person name="Beck B.J."/>
            <person name="Whitman W.B."/>
            <person name="Hugenholtz P."/>
            <person name="Klenk H.P."/>
        </authorList>
    </citation>
    <scope>NUCLEOTIDE SEQUENCE [LARGE SCALE GENOMIC DNA]</scope>
    <source>
        <strain evidence="5 6">DSM 13484</strain>
    </source>
</reference>
<feature type="active site" description="Proton donor/acceptor" evidence="2">
    <location>
        <position position="268"/>
    </location>
</feature>
<accession>A0A562T136</accession>
<dbReference type="InterPro" id="IPR005511">
    <property type="entry name" value="SMP-30"/>
</dbReference>
<proteinExistence type="predicted"/>
<evidence type="ECO:0000259" key="4">
    <source>
        <dbReference type="Pfam" id="PF08450"/>
    </source>
</evidence>
<name>A0A562T136_CHIJA</name>
<feature type="binding site" evidence="3">
    <location>
        <position position="180"/>
    </location>
    <ligand>
        <name>substrate</name>
    </ligand>
</feature>
<dbReference type="PRINTS" id="PR01790">
    <property type="entry name" value="SMP30FAMILY"/>
</dbReference>
<comment type="cofactor">
    <cofactor evidence="3">
        <name>Zn(2+)</name>
        <dbReference type="ChEBI" id="CHEBI:29105"/>
    </cofactor>
    <text evidence="3">Binds 1 divalent metal cation per subunit.</text>
</comment>
<dbReference type="GO" id="GO:0016787">
    <property type="term" value="F:hydrolase activity"/>
    <property type="evidence" value="ECO:0007669"/>
    <property type="project" value="UniProtKB-KW"/>
</dbReference>
<evidence type="ECO:0000256" key="1">
    <source>
        <dbReference type="ARBA" id="ARBA00022801"/>
    </source>
</evidence>
<organism evidence="5 6">
    <name type="scientific">Chitinophaga japonensis</name>
    <name type="common">Flexibacter japonensis</name>
    <dbReference type="NCBI Taxonomy" id="104662"/>
    <lineage>
        <taxon>Bacteria</taxon>
        <taxon>Pseudomonadati</taxon>
        <taxon>Bacteroidota</taxon>
        <taxon>Chitinophagia</taxon>
        <taxon>Chitinophagales</taxon>
        <taxon>Chitinophagaceae</taxon>
        <taxon>Chitinophaga</taxon>
    </lineage>
</organism>
<evidence type="ECO:0000256" key="2">
    <source>
        <dbReference type="PIRSR" id="PIRSR605511-1"/>
    </source>
</evidence>
<gene>
    <name evidence="5" type="ORF">LX66_3912</name>
</gene>
<evidence type="ECO:0000313" key="5">
    <source>
        <dbReference type="EMBL" id="TWI86650.1"/>
    </source>
</evidence>
<dbReference type="Pfam" id="PF08450">
    <property type="entry name" value="SGL"/>
    <property type="match status" value="1"/>
</dbReference>
<evidence type="ECO:0000313" key="6">
    <source>
        <dbReference type="Proteomes" id="UP000316778"/>
    </source>
</evidence>
<keyword evidence="3" id="KW-0862">Zinc</keyword>
<dbReference type="SUPFAM" id="SSF63829">
    <property type="entry name" value="Calcium-dependent phosphotriesterase"/>
    <property type="match status" value="1"/>
</dbReference>
<keyword evidence="6" id="KW-1185">Reference proteome</keyword>
<dbReference type="EMBL" id="VLLG01000004">
    <property type="protein sequence ID" value="TWI86650.1"/>
    <property type="molecule type" value="Genomic_DNA"/>
</dbReference>
<dbReference type="InterPro" id="IPR013658">
    <property type="entry name" value="SGL"/>
</dbReference>
<sequence length="331" mass="36433">MNWYYIVLIIVWLAACKTAPVKTIGSIEPAGEALQALIHEDAEIEVIAEGFDWSEGPLWVPAENMLLFSDVPKNVVHKWTPEKGLETYLRPSGYTGATPRGEELGSNGLLLDREGRLILCQHGDRRLARMDAPLQQPAPVFVTLAGQYQGKQFNSPNDAVMRSNGDLFFTDPPYGMVQREKDPARELPFHGVFRVDHQSGEVTLLTDTITRPNGIALTPDERTLIIANSDPAKAVWYLYDIAPNDSLVNPRILRDVTADARNAPGLPDGLKVDRQGNIFASGPGGIWIFNSGGAMLGKIKLPVSAANCALADNDRVLYITADNYVLRVKMR</sequence>
<feature type="binding site" evidence="3">
    <location>
        <position position="55"/>
    </location>
    <ligand>
        <name>a divalent metal cation</name>
        <dbReference type="ChEBI" id="CHEBI:60240"/>
    </ligand>
</feature>
<dbReference type="Proteomes" id="UP000316778">
    <property type="component" value="Unassembled WGS sequence"/>
</dbReference>
<comment type="caution">
    <text evidence="5">The sequence shown here is derived from an EMBL/GenBank/DDBJ whole genome shotgun (WGS) entry which is preliminary data.</text>
</comment>
<protein>
    <submittedName>
        <fullName evidence="5">Gluconolactonase</fullName>
    </submittedName>
</protein>
<dbReference type="Gene3D" id="2.120.10.30">
    <property type="entry name" value="TolB, C-terminal domain"/>
    <property type="match status" value="1"/>
</dbReference>
<dbReference type="OrthoDB" id="241638at2"/>
<dbReference type="GO" id="GO:0046872">
    <property type="term" value="F:metal ion binding"/>
    <property type="evidence" value="ECO:0007669"/>
    <property type="project" value="UniProtKB-KW"/>
</dbReference>
<keyword evidence="1" id="KW-0378">Hydrolase</keyword>
<dbReference type="RefSeq" id="WP_145716615.1">
    <property type="nucleotide sequence ID" value="NZ_BAAAFY010000004.1"/>
</dbReference>
<feature type="binding site" evidence="3">
    <location>
        <position position="268"/>
    </location>
    <ligand>
        <name>a divalent metal cation</name>
        <dbReference type="ChEBI" id="CHEBI:60240"/>
    </ligand>
</feature>
<dbReference type="PANTHER" id="PTHR47572:SF4">
    <property type="entry name" value="LACTONASE DRP35"/>
    <property type="match status" value="1"/>
</dbReference>
<keyword evidence="3" id="KW-0479">Metal-binding</keyword>
<dbReference type="InterPro" id="IPR051262">
    <property type="entry name" value="SMP-30/CGR1_Lactonase"/>
</dbReference>
<dbReference type="PANTHER" id="PTHR47572">
    <property type="entry name" value="LIPOPROTEIN-RELATED"/>
    <property type="match status" value="1"/>
</dbReference>